<feature type="compositionally biased region" description="Low complexity" evidence="18">
    <location>
        <begin position="632"/>
        <end position="652"/>
    </location>
</feature>
<evidence type="ECO:0000256" key="13">
    <source>
        <dbReference type="ARBA" id="ARBA00040966"/>
    </source>
</evidence>
<dbReference type="InterPro" id="IPR018200">
    <property type="entry name" value="USP_CS"/>
</dbReference>
<dbReference type="FunFam" id="3.90.70.10:FF:000024">
    <property type="entry name" value="Ubiquitin carboxyl-terminal hydrolase 2"/>
    <property type="match status" value="1"/>
</dbReference>
<dbReference type="InterPro" id="IPR050185">
    <property type="entry name" value="Ub_carboxyl-term_hydrolase"/>
</dbReference>
<comment type="catalytic activity">
    <reaction evidence="1">
        <text>Thiol-dependent hydrolysis of ester, thioester, amide, peptide and isopeptide bonds formed by the C-terminal Gly of ubiquitin (a 76-residue protein attached to proteins as an intracellular targeting signal).</text>
        <dbReference type="EC" id="3.4.19.12"/>
    </reaction>
</comment>
<dbReference type="GO" id="GO:0048511">
    <property type="term" value="P:rhythmic process"/>
    <property type="evidence" value="ECO:0007669"/>
    <property type="project" value="UniProtKB-KW"/>
</dbReference>
<feature type="compositionally biased region" description="Polar residues" evidence="18">
    <location>
        <begin position="704"/>
        <end position="724"/>
    </location>
</feature>
<evidence type="ECO:0000256" key="6">
    <source>
        <dbReference type="ARBA" id="ARBA00022723"/>
    </source>
</evidence>
<evidence type="ECO:0000256" key="2">
    <source>
        <dbReference type="ARBA" id="ARBA00004556"/>
    </source>
</evidence>
<sequence>MTAGCFHQQGDFKVDIEASCAPSATLEPSVQKQETASSDSGHISGSVSSAEAEAAQWDEAMEPLEDKYGRSFVEVMSEKYSPENFPYRRGPGMGVVVVPTAGPQGSPMKDRLNLPSVLVLNGCGISRAGARAEIAAFCAHVMELDLSHNKLQDWHEISKIVSSIPNLVFLNLSSNPLAGMTLEPRCAEAFSRVRRLVLNNTQVSWDTVLLLTREIPDLEELFLCLNEYSSVSASSVACPNLHLLHITDNSLQDWAEVRKFGSMYPMLDTLVMANNNLASIEDNKDILQRLFPKLRSINLNNAGLNQWEDIEKLNFFPKLVEVRLQGIPLLQTYTNVERRSLMIAHLPAISLLNGSVVTDSEREDAERFFIRYHLDYPEEELPYRYHSLVTKYGRLEPLAEIDLRPRCRAQVEVHCEEKVEKLSIRLDQTVAELKKQLTTVVQLSTNSMRLYYIDKFSVFGPEEMKYNTRALHSYSIQDATNTAVDAVFQRPCLPVAEKPAAACPASPPQPSDTLARYSSSYLSSSVARSRNYSTSSDPDCDRGRTIPRTDILGSSNSSSRRSESLSRTPIKTYGGSGLSGGSTYTGYSSYSSSSAHNSYLAPSPVASSISLSRRRSVSQSDLSRDLASLGFSDASTSSTPSSSASALQSYRSRTSDVADSYVTSSRPSYSGLSRSSTQEALSRSSTQEAFSSSSSSRAFSSSTWGPSSNGLSDSPSRDSTNSKSAQGLVGLKNLGNTCFMNSILQCLSNTHNLRDYCLHNSHRRDLNNNSRTNTALMEEFAKLIQTMWTSSSSEAVSPSEFKTQIQRYAPRFVGYNQQDAQEFLRFLLDGLHNEVNRVTVRPRGSVEDFDHLPDEEKGKKMWSKYLEREDSKIVDLFVGQLKSSLTCSHCGFCSTVFDPFWDLSLPIAKKGYGEVSLMDCMRLFTKEDVLDGDEKPTCYRCKTRRRCTKKFTIQKFPKILVLHLKRFSEARRTSKLSTFVNFPMKDLDLREFASENSINAVYNLYAVSNHSGTTMGGHYTAYCRNPSSGEWYTFNDSRVTPMSSSQVRSSDAYVLFYELASSSRM</sequence>
<dbReference type="Proteomes" id="UP000693946">
    <property type="component" value="Linkage Group LG8"/>
</dbReference>
<name>A0AAV6PYY8_SOLSE</name>
<dbReference type="EC" id="3.4.19.12" evidence="3"/>
<evidence type="ECO:0000256" key="17">
    <source>
        <dbReference type="ARBA" id="ARBA00042737"/>
    </source>
</evidence>
<keyword evidence="6" id="KW-0479">Metal-binding</keyword>
<dbReference type="GO" id="GO:0046872">
    <property type="term" value="F:metal ion binding"/>
    <property type="evidence" value="ECO:0007669"/>
    <property type="project" value="UniProtKB-KW"/>
</dbReference>
<proteinExistence type="inferred from homology"/>
<dbReference type="GO" id="GO:0048471">
    <property type="term" value="C:perinuclear region of cytoplasm"/>
    <property type="evidence" value="ECO:0007669"/>
    <property type="project" value="UniProtKB-SubCell"/>
</dbReference>
<evidence type="ECO:0000256" key="4">
    <source>
        <dbReference type="ARBA" id="ARBA00022490"/>
    </source>
</evidence>
<comment type="similarity">
    <text evidence="12">Belongs to the peptidase C19 family. USP2 subfamily.</text>
</comment>
<organism evidence="20 21">
    <name type="scientific">Solea senegalensis</name>
    <name type="common">Senegalese sole</name>
    <dbReference type="NCBI Taxonomy" id="28829"/>
    <lineage>
        <taxon>Eukaryota</taxon>
        <taxon>Metazoa</taxon>
        <taxon>Chordata</taxon>
        <taxon>Craniata</taxon>
        <taxon>Vertebrata</taxon>
        <taxon>Euteleostomi</taxon>
        <taxon>Actinopterygii</taxon>
        <taxon>Neopterygii</taxon>
        <taxon>Teleostei</taxon>
        <taxon>Neoteleostei</taxon>
        <taxon>Acanthomorphata</taxon>
        <taxon>Carangaria</taxon>
        <taxon>Pleuronectiformes</taxon>
        <taxon>Pleuronectoidei</taxon>
        <taxon>Soleidae</taxon>
        <taxon>Solea</taxon>
    </lineage>
</organism>
<keyword evidence="10" id="KW-0862">Zinc</keyword>
<evidence type="ECO:0000256" key="14">
    <source>
        <dbReference type="ARBA" id="ARBA00041732"/>
    </source>
</evidence>
<dbReference type="PROSITE" id="PS00972">
    <property type="entry name" value="USP_1"/>
    <property type="match status" value="1"/>
</dbReference>
<dbReference type="FunFam" id="3.80.10.10:FF:000145">
    <property type="entry name" value="Tubulin-specific chaperone cofactor E-like protein"/>
    <property type="match status" value="1"/>
</dbReference>
<dbReference type="InterPro" id="IPR028889">
    <property type="entry name" value="USP"/>
</dbReference>
<feature type="compositionally biased region" description="Low complexity" evidence="18">
    <location>
        <begin position="664"/>
        <end position="703"/>
    </location>
</feature>
<keyword evidence="5" id="KW-0645">Protease</keyword>
<dbReference type="CDD" id="cd02674">
    <property type="entry name" value="Peptidase_C19R"/>
    <property type="match status" value="1"/>
</dbReference>
<dbReference type="InterPro" id="IPR001394">
    <property type="entry name" value="Peptidase_C19_UCH"/>
</dbReference>
<evidence type="ECO:0000256" key="10">
    <source>
        <dbReference type="ARBA" id="ARBA00022833"/>
    </source>
</evidence>
<evidence type="ECO:0000313" key="21">
    <source>
        <dbReference type="Proteomes" id="UP000693946"/>
    </source>
</evidence>
<dbReference type="EMBL" id="JAGKHQ010000020">
    <property type="protein sequence ID" value="KAG7479905.1"/>
    <property type="molecule type" value="Genomic_DNA"/>
</dbReference>
<evidence type="ECO:0000256" key="1">
    <source>
        <dbReference type="ARBA" id="ARBA00000707"/>
    </source>
</evidence>
<dbReference type="InterPro" id="IPR000626">
    <property type="entry name" value="Ubiquitin-like_dom"/>
</dbReference>
<dbReference type="Pfam" id="PF00443">
    <property type="entry name" value="UCH"/>
    <property type="match status" value="1"/>
</dbReference>
<dbReference type="GO" id="GO:0004843">
    <property type="term" value="F:cysteine-type deubiquitinase activity"/>
    <property type="evidence" value="ECO:0007669"/>
    <property type="project" value="UniProtKB-EC"/>
</dbReference>
<dbReference type="GO" id="GO:0006508">
    <property type="term" value="P:proteolysis"/>
    <property type="evidence" value="ECO:0007669"/>
    <property type="project" value="UniProtKB-KW"/>
</dbReference>
<evidence type="ECO:0000256" key="7">
    <source>
        <dbReference type="ARBA" id="ARBA00022786"/>
    </source>
</evidence>
<accession>A0AAV6PYY8</accession>
<evidence type="ECO:0000256" key="9">
    <source>
        <dbReference type="ARBA" id="ARBA00022807"/>
    </source>
</evidence>
<dbReference type="FunFam" id="3.80.10.10:FF:000837">
    <property type="entry name" value="Tubulin folding cofactor E-like a"/>
    <property type="match status" value="1"/>
</dbReference>
<keyword evidence="4" id="KW-0963">Cytoplasm</keyword>
<evidence type="ECO:0000256" key="16">
    <source>
        <dbReference type="ARBA" id="ARBA00042588"/>
    </source>
</evidence>
<dbReference type="PANTHER" id="PTHR21646">
    <property type="entry name" value="UBIQUITIN CARBOXYL-TERMINAL HYDROLASE"/>
    <property type="match status" value="1"/>
</dbReference>
<comment type="subcellular location">
    <subcellularLocation>
        <location evidence="2">Cytoplasm</location>
        <location evidence="2">Perinuclear region</location>
    </subcellularLocation>
</comment>
<feature type="region of interest" description="Disordered" evidence="18">
    <location>
        <begin position="528"/>
        <end position="578"/>
    </location>
</feature>
<evidence type="ECO:0000256" key="11">
    <source>
        <dbReference type="ARBA" id="ARBA00023108"/>
    </source>
</evidence>
<protein>
    <recommendedName>
        <fullName evidence="13">Ubiquitin carboxyl-terminal hydrolase 2</fullName>
        <ecNumber evidence="3">3.4.19.12</ecNumber>
    </recommendedName>
    <alternativeName>
        <fullName evidence="16">41 kDa ubiquitin-specific protease</fullName>
    </alternativeName>
    <alternativeName>
        <fullName evidence="15">Deubiquitinating enzyme 2</fullName>
    </alternativeName>
    <alternativeName>
        <fullName evidence="14">Ubiquitin thioesterase 2</fullName>
    </alternativeName>
    <alternativeName>
        <fullName evidence="17">Ubiquitin-specific-processing protease 2</fullName>
    </alternativeName>
</protein>
<dbReference type="AlphaFoldDB" id="A0AAV6PYY8"/>
<evidence type="ECO:0000313" key="20">
    <source>
        <dbReference type="EMBL" id="KAG7479905.1"/>
    </source>
</evidence>
<evidence type="ECO:0000256" key="12">
    <source>
        <dbReference type="ARBA" id="ARBA00037943"/>
    </source>
</evidence>
<feature type="region of interest" description="Disordered" evidence="18">
    <location>
        <begin position="630"/>
        <end position="724"/>
    </location>
</feature>
<keyword evidence="7" id="KW-0833">Ubl conjugation pathway</keyword>
<evidence type="ECO:0000256" key="3">
    <source>
        <dbReference type="ARBA" id="ARBA00012759"/>
    </source>
</evidence>
<feature type="region of interest" description="Disordered" evidence="18">
    <location>
        <begin position="25"/>
        <end position="54"/>
    </location>
</feature>
<dbReference type="PANTHER" id="PTHR21646:SF17">
    <property type="entry name" value="UBIQUITIN CARBOXYL-TERMINAL HYDROLASE 2"/>
    <property type="match status" value="1"/>
</dbReference>
<dbReference type="Pfam" id="PF14560">
    <property type="entry name" value="Ubiquitin_2"/>
    <property type="match status" value="1"/>
</dbReference>
<comment type="caution">
    <text evidence="20">The sequence shown here is derived from an EMBL/GenBank/DDBJ whole genome shotgun (WGS) entry which is preliminary data.</text>
</comment>
<dbReference type="CDD" id="cd17045">
    <property type="entry name" value="Ubl_TBCEL"/>
    <property type="match status" value="1"/>
</dbReference>
<evidence type="ECO:0000259" key="19">
    <source>
        <dbReference type="PROSITE" id="PS50235"/>
    </source>
</evidence>
<dbReference type="FunFam" id="3.10.20.90:FF:000115">
    <property type="entry name" value="tubulin-specific chaperone cofactor E-like protein"/>
    <property type="match status" value="1"/>
</dbReference>
<feature type="compositionally biased region" description="Low complexity" evidence="18">
    <location>
        <begin position="37"/>
        <end position="54"/>
    </location>
</feature>
<dbReference type="InterPro" id="IPR047991">
    <property type="entry name" value="TBCEL_Ubl"/>
</dbReference>
<feature type="domain" description="USP" evidence="19">
    <location>
        <begin position="729"/>
        <end position="1060"/>
    </location>
</feature>
<feature type="compositionally biased region" description="Polar residues" evidence="18">
    <location>
        <begin position="26"/>
        <end position="36"/>
    </location>
</feature>
<dbReference type="PROSITE" id="PS50235">
    <property type="entry name" value="USP_3"/>
    <property type="match status" value="1"/>
</dbReference>
<keyword evidence="11" id="KW-0090">Biological rhythms</keyword>
<evidence type="ECO:0000256" key="8">
    <source>
        <dbReference type="ARBA" id="ARBA00022801"/>
    </source>
</evidence>
<reference evidence="20 21" key="1">
    <citation type="journal article" date="2021" name="Sci. Rep.">
        <title>Chromosome anchoring in Senegalese sole (Solea senegalensis) reveals sex-associated markers and genome rearrangements in flatfish.</title>
        <authorList>
            <person name="Guerrero-Cozar I."/>
            <person name="Gomez-Garrido J."/>
            <person name="Berbel C."/>
            <person name="Martinez-Blanch J.F."/>
            <person name="Alioto T."/>
            <person name="Claros M.G."/>
            <person name="Gagnaire P.A."/>
            <person name="Manchado M."/>
        </authorList>
    </citation>
    <scope>NUCLEOTIDE SEQUENCE [LARGE SCALE GENOMIC DNA]</scope>
    <source>
        <strain evidence="20">Sse05_10M</strain>
    </source>
</reference>
<gene>
    <name evidence="20" type="ORF">JOB18_038555</name>
</gene>
<keyword evidence="8 20" id="KW-0378">Hydrolase</keyword>
<evidence type="ECO:0000256" key="18">
    <source>
        <dbReference type="SAM" id="MobiDB-lite"/>
    </source>
</evidence>
<dbReference type="PROSITE" id="PS00973">
    <property type="entry name" value="USP_2"/>
    <property type="match status" value="1"/>
</dbReference>
<keyword evidence="9" id="KW-0788">Thiol protease</keyword>
<dbReference type="GO" id="GO:0016579">
    <property type="term" value="P:protein deubiquitination"/>
    <property type="evidence" value="ECO:0007669"/>
    <property type="project" value="InterPro"/>
</dbReference>
<evidence type="ECO:0000256" key="5">
    <source>
        <dbReference type="ARBA" id="ARBA00022670"/>
    </source>
</evidence>
<evidence type="ECO:0000256" key="15">
    <source>
        <dbReference type="ARBA" id="ARBA00042236"/>
    </source>
</evidence>
<keyword evidence="21" id="KW-1185">Reference proteome</keyword>